<feature type="compositionally biased region" description="Low complexity" evidence="1">
    <location>
        <begin position="161"/>
        <end position="175"/>
    </location>
</feature>
<dbReference type="EMBL" id="KI669504">
    <property type="protein sequence ID" value="OCF33695.1"/>
    <property type="molecule type" value="Genomic_DNA"/>
</dbReference>
<evidence type="ECO:0000256" key="1">
    <source>
        <dbReference type="SAM" id="MobiDB-lite"/>
    </source>
</evidence>
<keyword evidence="3" id="KW-1185">Reference proteome</keyword>
<dbReference type="AlphaFoldDB" id="A0A1B9GS70"/>
<feature type="compositionally biased region" description="Basic and acidic residues" evidence="1">
    <location>
        <begin position="603"/>
        <end position="618"/>
    </location>
</feature>
<sequence length="618" mass="68759">MDQIRSAQQQIHALLSSIDDFIAHSAESATYKAPIIDWHHPDSYRQSGITGLKKFLSTVETERDYIDSLAASKVPPKEVASNLPHLLAVWEQVEKAEWPIVCISQVLECGDNVQAKVDVVAKGGEEWIKVNTMKESRLMAEFREQDSYINSDYDSDYEVDSGSASASSSSQAGSSRVLSRPSLNNSAIEQVSSLVNAAKSYPRIPGFPPPRLKYVLNRLEENPEGGYVDPRVKETFEAIRAMGVDLVLASDVQPEPKRIKQPTFVPTKKILLDLSVVVALCCDSTHQPLPESAEELEARFRALRLNSQGGLELSPHIPVTKDLRDQLDWEMRHPLIREMQERLTPLVQGAPTDEIEFWVTDEVKNRLPAIADIIGGEEEKARAKKLFDGGDFWGGSRWKGKEGILGEMKVRVLPPAIDGSTAVETCNYGDEEGKTISPFKKGFTSICRSMLEIVEIQSSTSSLPPQPPGPKPNKRNKGRRRRQTPTGITIASRLPSAHTLRTFLVGFEKGWTVLTNNRGAVGKVIREMRIGEGLGYGECIEGNDGERGEVRVWVVNPSSLAEWRRKEVEQKNKEVMAYVADPSKEAAFRSWLKDGPEAMEQLSLRDEEAEDGGRESDQ</sequence>
<gene>
    <name evidence="2" type="ORF">I316_04769</name>
</gene>
<protein>
    <recommendedName>
        <fullName evidence="4">DUF1308 domain-containing protein</fullName>
    </recommendedName>
</protein>
<dbReference type="PANTHER" id="PTHR13379:SF0">
    <property type="entry name" value="UPF0415 PROTEIN C7ORF25"/>
    <property type="match status" value="1"/>
</dbReference>
<feature type="compositionally biased region" description="Basic residues" evidence="1">
    <location>
        <begin position="472"/>
        <end position="483"/>
    </location>
</feature>
<feature type="region of interest" description="Disordered" evidence="1">
    <location>
        <begin position="599"/>
        <end position="618"/>
    </location>
</feature>
<accession>A0A1B9GS70</accession>
<dbReference type="PANTHER" id="PTHR13379">
    <property type="entry name" value="UNCHARACTERIZED DUF1308"/>
    <property type="match status" value="1"/>
</dbReference>
<organism evidence="2 3">
    <name type="scientific">Kwoniella heveanensis BCC8398</name>
    <dbReference type="NCBI Taxonomy" id="1296120"/>
    <lineage>
        <taxon>Eukaryota</taxon>
        <taxon>Fungi</taxon>
        <taxon>Dikarya</taxon>
        <taxon>Basidiomycota</taxon>
        <taxon>Agaricomycotina</taxon>
        <taxon>Tremellomycetes</taxon>
        <taxon>Tremellales</taxon>
        <taxon>Cryptococcaceae</taxon>
        <taxon>Kwoniella</taxon>
    </lineage>
</organism>
<evidence type="ECO:0000313" key="3">
    <source>
        <dbReference type="Proteomes" id="UP000092666"/>
    </source>
</evidence>
<dbReference type="OrthoDB" id="14527at2759"/>
<dbReference type="Proteomes" id="UP000092666">
    <property type="component" value="Unassembled WGS sequence"/>
</dbReference>
<evidence type="ECO:0008006" key="4">
    <source>
        <dbReference type="Google" id="ProtNLM"/>
    </source>
</evidence>
<evidence type="ECO:0000313" key="2">
    <source>
        <dbReference type="EMBL" id="OCF33695.1"/>
    </source>
</evidence>
<reference evidence="3" key="2">
    <citation type="submission" date="2013-12" db="EMBL/GenBank/DDBJ databases">
        <title>Evolution of pathogenesis and genome organization in the Tremellales.</title>
        <authorList>
            <person name="Cuomo C."/>
            <person name="Litvintseva A."/>
            <person name="Heitman J."/>
            <person name="Chen Y."/>
            <person name="Sun S."/>
            <person name="Springer D."/>
            <person name="Dromer F."/>
            <person name="Young S."/>
            <person name="Zeng Q."/>
            <person name="Chapman S."/>
            <person name="Gujja S."/>
            <person name="Saif S."/>
            <person name="Birren B."/>
        </authorList>
    </citation>
    <scope>NUCLEOTIDE SEQUENCE [LARGE SCALE GENOMIC DNA]</scope>
    <source>
        <strain evidence="3">BCC8398</strain>
    </source>
</reference>
<proteinExistence type="predicted"/>
<feature type="region of interest" description="Disordered" evidence="1">
    <location>
        <begin position="159"/>
        <end position="179"/>
    </location>
</feature>
<feature type="region of interest" description="Disordered" evidence="1">
    <location>
        <begin position="458"/>
        <end position="487"/>
    </location>
</feature>
<name>A0A1B9GS70_9TREE</name>
<reference evidence="2 3" key="1">
    <citation type="submission" date="2013-07" db="EMBL/GenBank/DDBJ databases">
        <title>The Genome Sequence of Cryptococcus heveanensis BCC8398.</title>
        <authorList>
            <consortium name="The Broad Institute Genome Sequencing Platform"/>
            <person name="Cuomo C."/>
            <person name="Litvintseva A."/>
            <person name="Chen Y."/>
            <person name="Heitman J."/>
            <person name="Sun S."/>
            <person name="Springer D."/>
            <person name="Dromer F."/>
            <person name="Young S.K."/>
            <person name="Zeng Q."/>
            <person name="Gargeya S."/>
            <person name="Fitzgerald M."/>
            <person name="Abouelleil A."/>
            <person name="Alvarado L."/>
            <person name="Berlin A.M."/>
            <person name="Chapman S.B."/>
            <person name="Dewar J."/>
            <person name="Goldberg J."/>
            <person name="Griggs A."/>
            <person name="Gujja S."/>
            <person name="Hansen M."/>
            <person name="Howarth C."/>
            <person name="Imamovic A."/>
            <person name="Larimer J."/>
            <person name="McCowan C."/>
            <person name="Murphy C."/>
            <person name="Pearson M."/>
            <person name="Priest M."/>
            <person name="Roberts A."/>
            <person name="Saif S."/>
            <person name="Shea T."/>
            <person name="Sykes S."/>
            <person name="Wortman J."/>
            <person name="Nusbaum C."/>
            <person name="Birren B."/>
        </authorList>
    </citation>
    <scope>NUCLEOTIDE SEQUENCE [LARGE SCALE GENOMIC DNA]</scope>
    <source>
        <strain evidence="2 3">BCC8398</strain>
    </source>
</reference>